<organism evidence="1 2">
    <name type="scientific">Pseudolycoriella hygida</name>
    <dbReference type="NCBI Taxonomy" id="35572"/>
    <lineage>
        <taxon>Eukaryota</taxon>
        <taxon>Metazoa</taxon>
        <taxon>Ecdysozoa</taxon>
        <taxon>Arthropoda</taxon>
        <taxon>Hexapoda</taxon>
        <taxon>Insecta</taxon>
        <taxon>Pterygota</taxon>
        <taxon>Neoptera</taxon>
        <taxon>Endopterygota</taxon>
        <taxon>Diptera</taxon>
        <taxon>Nematocera</taxon>
        <taxon>Sciaroidea</taxon>
        <taxon>Sciaridae</taxon>
        <taxon>Pseudolycoriella</taxon>
    </lineage>
</organism>
<comment type="caution">
    <text evidence="1">The sequence shown here is derived from an EMBL/GenBank/DDBJ whole genome shotgun (WGS) entry which is preliminary data.</text>
</comment>
<gene>
    <name evidence="1" type="ORF">Bhyg_01355</name>
</gene>
<accession>A0A9Q0S7A8</accession>
<evidence type="ECO:0000313" key="2">
    <source>
        <dbReference type="Proteomes" id="UP001151699"/>
    </source>
</evidence>
<reference evidence="1" key="1">
    <citation type="submission" date="2022-07" db="EMBL/GenBank/DDBJ databases">
        <authorList>
            <person name="Trinca V."/>
            <person name="Uliana J.V.C."/>
            <person name="Torres T.T."/>
            <person name="Ward R.J."/>
            <person name="Monesi N."/>
        </authorList>
    </citation>
    <scope>NUCLEOTIDE SEQUENCE</scope>
    <source>
        <strain evidence="1">HSMRA1968</strain>
        <tissue evidence="1">Whole embryos</tissue>
    </source>
</reference>
<proteinExistence type="predicted"/>
<dbReference type="AlphaFoldDB" id="A0A9Q0S7A8"/>
<name>A0A9Q0S7A8_9DIPT</name>
<dbReference type="EMBL" id="WJQU01000001">
    <property type="protein sequence ID" value="KAJ6646145.1"/>
    <property type="molecule type" value="Genomic_DNA"/>
</dbReference>
<keyword evidence="2" id="KW-1185">Reference proteome</keyword>
<protein>
    <submittedName>
        <fullName evidence="1">GTP-binding protein 10 like</fullName>
    </submittedName>
</protein>
<sequence length="98" mass="11228">MTEKELENSWLFHNSFLVHKGQKSCSLDLKLRVNARLVGFPKAGKSTSIKVNSNARPKVAVYLYCSAKNGENIQDVRTAIRNVLEIMRKENYNKMKID</sequence>
<evidence type="ECO:0000313" key="1">
    <source>
        <dbReference type="EMBL" id="KAJ6646145.1"/>
    </source>
</evidence>
<dbReference type="Proteomes" id="UP001151699">
    <property type="component" value="Chromosome A"/>
</dbReference>